<sequence>MQYEINIFDNLSNLRSLYAAKADELNRLEYEFRTKTRFITHKHFRIARRLKNTELH</sequence>
<reference evidence="1 3" key="1">
    <citation type="submission" date="2021-06" db="EMBL/GenBank/DDBJ databases">
        <title>Novel Mycoplasma species detected in California sea lions (Zalophus californianus) from the USA.</title>
        <authorList>
            <person name="Volokhov D.V."/>
            <person name="Furtak V.A."/>
            <person name="Zagorodnyaya T.A."/>
        </authorList>
    </citation>
    <scope>NUCLEOTIDE SEQUENCE [LARGE SCALE GENOMIC DNA]</scope>
    <source>
        <strain evidence="1 3">CSL 4779</strain>
    </source>
</reference>
<dbReference type="EMBL" id="JAHMHK010000031">
    <property type="protein sequence ID" value="MBU4693978.1"/>
    <property type="molecule type" value="Genomic_DNA"/>
</dbReference>
<accession>A0ABS6DU12</accession>
<dbReference type="EMBL" id="JAHMHK010000032">
    <property type="protein sequence ID" value="MBU4693979.1"/>
    <property type="molecule type" value="Genomic_DNA"/>
</dbReference>
<name>A0ABS6DU12_9MOLU</name>
<evidence type="ECO:0000313" key="2">
    <source>
        <dbReference type="EMBL" id="MBU4693979.1"/>
    </source>
</evidence>
<gene>
    <name evidence="1" type="ORF">KQ878_03765</name>
    <name evidence="2" type="ORF">KQ878_03770</name>
</gene>
<dbReference type="Proteomes" id="UP000812267">
    <property type="component" value="Unassembled WGS sequence"/>
</dbReference>
<comment type="caution">
    <text evidence="1">The sequence shown here is derived from an EMBL/GenBank/DDBJ whole genome shotgun (WGS) entry which is preliminary data.</text>
</comment>
<dbReference type="RefSeq" id="WP_216567979.1">
    <property type="nucleotide sequence ID" value="NZ_JAHMHK010000031.1"/>
</dbReference>
<proteinExistence type="predicted"/>
<evidence type="ECO:0000313" key="1">
    <source>
        <dbReference type="EMBL" id="MBU4693978.1"/>
    </source>
</evidence>
<organism evidence="1 3">
    <name type="scientific">Mycoplasma zalophidermidis</name>
    <dbReference type="NCBI Taxonomy" id="398174"/>
    <lineage>
        <taxon>Bacteria</taxon>
        <taxon>Bacillati</taxon>
        <taxon>Mycoplasmatota</taxon>
        <taxon>Mollicutes</taxon>
        <taxon>Mycoplasmataceae</taxon>
        <taxon>Mycoplasma</taxon>
    </lineage>
</organism>
<protein>
    <submittedName>
        <fullName evidence="1">Uncharacterized protein</fullName>
    </submittedName>
</protein>
<keyword evidence="3" id="KW-1185">Reference proteome</keyword>
<evidence type="ECO:0000313" key="3">
    <source>
        <dbReference type="Proteomes" id="UP000812267"/>
    </source>
</evidence>